<organism evidence="1 2">
    <name type="scientific">Dyadobacter psychrophilus</name>
    <dbReference type="NCBI Taxonomy" id="651661"/>
    <lineage>
        <taxon>Bacteria</taxon>
        <taxon>Pseudomonadati</taxon>
        <taxon>Bacteroidota</taxon>
        <taxon>Cytophagia</taxon>
        <taxon>Cytophagales</taxon>
        <taxon>Spirosomataceae</taxon>
        <taxon>Dyadobacter</taxon>
    </lineage>
</organism>
<protein>
    <submittedName>
        <fullName evidence="1">Uncharacterized protein</fullName>
    </submittedName>
</protein>
<accession>A0A1T5HJL3</accession>
<dbReference type="AlphaFoldDB" id="A0A1T5HJL3"/>
<gene>
    <name evidence="1" type="ORF">SAMN05660293_05712</name>
</gene>
<keyword evidence="2" id="KW-1185">Reference proteome</keyword>
<dbReference type="Proteomes" id="UP000190897">
    <property type="component" value="Unassembled WGS sequence"/>
</dbReference>
<name>A0A1T5HJL3_9BACT</name>
<evidence type="ECO:0000313" key="1">
    <source>
        <dbReference type="EMBL" id="SKC20750.1"/>
    </source>
</evidence>
<proteinExistence type="predicted"/>
<dbReference type="EMBL" id="FUZA01000020">
    <property type="protein sequence ID" value="SKC20750.1"/>
    <property type="molecule type" value="Genomic_DNA"/>
</dbReference>
<sequence length="40" mass="4430">MTIEGITKAVTFPAKMHFKDGMDGNVKDIKGPVRIKLIQT</sequence>
<reference evidence="2" key="1">
    <citation type="submission" date="2017-02" db="EMBL/GenBank/DDBJ databases">
        <authorList>
            <person name="Varghese N."/>
            <person name="Submissions S."/>
        </authorList>
    </citation>
    <scope>NUCLEOTIDE SEQUENCE [LARGE SCALE GENOMIC DNA]</scope>
    <source>
        <strain evidence="2">DSM 22270</strain>
    </source>
</reference>
<evidence type="ECO:0000313" key="2">
    <source>
        <dbReference type="Proteomes" id="UP000190897"/>
    </source>
</evidence>
<dbReference type="STRING" id="651661.SAMN05660293_05712"/>